<organism evidence="2 3">
    <name type="scientific">Thermophagus xiamenensis</name>
    <dbReference type="NCBI Taxonomy" id="385682"/>
    <lineage>
        <taxon>Bacteria</taxon>
        <taxon>Pseudomonadati</taxon>
        <taxon>Bacteroidota</taxon>
        <taxon>Bacteroidia</taxon>
        <taxon>Marinilabiliales</taxon>
        <taxon>Marinilabiliaceae</taxon>
        <taxon>Thermophagus</taxon>
    </lineage>
</organism>
<dbReference type="InterPro" id="IPR002123">
    <property type="entry name" value="Plipid/glycerol_acylTrfase"/>
</dbReference>
<dbReference type="SMART" id="SM00563">
    <property type="entry name" value="PlsC"/>
    <property type="match status" value="1"/>
</dbReference>
<accession>A0A1I1YLJ3</accession>
<keyword evidence="2" id="KW-0808">Transferase</keyword>
<gene>
    <name evidence="2" type="ORF">SAMN05444380_10840</name>
</gene>
<name>A0A1I1YLJ3_9BACT</name>
<dbReference type="InterPro" id="IPR045746">
    <property type="entry name" value="ACT14924-like_Acyltransf_dom"/>
</dbReference>
<dbReference type="Pfam" id="PF19576">
    <property type="entry name" value="Acyltransf_2"/>
    <property type="match status" value="1"/>
</dbReference>
<proteinExistence type="predicted"/>
<dbReference type="AlphaFoldDB" id="A0A1I1YLJ3"/>
<dbReference type="Proteomes" id="UP000181976">
    <property type="component" value="Unassembled WGS sequence"/>
</dbReference>
<keyword evidence="2" id="KW-0012">Acyltransferase</keyword>
<dbReference type="EMBL" id="FONA01000008">
    <property type="protein sequence ID" value="SFE20387.1"/>
    <property type="molecule type" value="Genomic_DNA"/>
</dbReference>
<protein>
    <submittedName>
        <fullName evidence="2">Acyltransferase</fullName>
    </submittedName>
</protein>
<dbReference type="STRING" id="385682.SAMN05444380_10840"/>
<dbReference type="RefSeq" id="WP_010528365.1">
    <property type="nucleotide sequence ID" value="NZ_AFSL01000082.1"/>
</dbReference>
<keyword evidence="3" id="KW-1185">Reference proteome</keyword>
<dbReference type="eggNOG" id="COG0204">
    <property type="taxonomic scope" value="Bacteria"/>
</dbReference>
<dbReference type="InParanoid" id="A0A1I1YLJ3"/>
<dbReference type="GO" id="GO:0016746">
    <property type="term" value="F:acyltransferase activity"/>
    <property type="evidence" value="ECO:0007669"/>
    <property type="project" value="UniProtKB-KW"/>
</dbReference>
<reference evidence="2 3" key="1">
    <citation type="submission" date="2016-10" db="EMBL/GenBank/DDBJ databases">
        <authorList>
            <person name="de Groot N.N."/>
        </authorList>
    </citation>
    <scope>NUCLEOTIDE SEQUENCE [LARGE SCALE GENOMIC DNA]</scope>
    <source>
        <strain evidence="2 3">DSM 19012</strain>
    </source>
</reference>
<dbReference type="SUPFAM" id="SSF69593">
    <property type="entry name" value="Glycerol-3-phosphate (1)-acyltransferase"/>
    <property type="match status" value="1"/>
</dbReference>
<evidence type="ECO:0000313" key="3">
    <source>
        <dbReference type="Proteomes" id="UP000181976"/>
    </source>
</evidence>
<evidence type="ECO:0000259" key="1">
    <source>
        <dbReference type="SMART" id="SM00563"/>
    </source>
</evidence>
<dbReference type="OrthoDB" id="1113830at2"/>
<sequence length="283" mass="32395">MEPKGLNNIQPEKKFIDVEQVFASKNPSLLKVIPKFFISYLKRIVHQKEINAFLAEKGHLKGVDFCRSVLDDLFGAKYSAIGLEKLPSQGRFIFASNHPLGGLDGIALIVAVSEKFPNIKFPVNDILLNLKPLQEIFVPINKHGGHSKTAARLIEEAYESDAQILMFPAGLVSRKQKGVIRDLEWKNNFVRKAVKHQRDIVPVHITGHNSNFFYRLANLRKFLGIKANIEMLYLPDEMFKQFNQNLTIRFGTPIPWQEIKDTGKPDEWARKIKEKCYQLAEID</sequence>
<feature type="domain" description="Phospholipid/glycerol acyltransferase" evidence="1">
    <location>
        <begin position="92"/>
        <end position="208"/>
    </location>
</feature>
<evidence type="ECO:0000313" key="2">
    <source>
        <dbReference type="EMBL" id="SFE20387.1"/>
    </source>
</evidence>